<name>A0A0F9SMV4_9ZZZZ</name>
<protein>
    <submittedName>
        <fullName evidence="1">Uncharacterized protein</fullName>
    </submittedName>
</protein>
<dbReference type="AlphaFoldDB" id="A0A0F9SMV4"/>
<reference evidence="1" key="1">
    <citation type="journal article" date="2015" name="Nature">
        <title>Complex archaea that bridge the gap between prokaryotes and eukaryotes.</title>
        <authorList>
            <person name="Spang A."/>
            <person name="Saw J.H."/>
            <person name="Jorgensen S.L."/>
            <person name="Zaremba-Niedzwiedzka K."/>
            <person name="Martijn J."/>
            <person name="Lind A.E."/>
            <person name="van Eijk R."/>
            <person name="Schleper C."/>
            <person name="Guy L."/>
            <person name="Ettema T.J."/>
        </authorList>
    </citation>
    <scope>NUCLEOTIDE SEQUENCE</scope>
</reference>
<accession>A0A0F9SMV4</accession>
<sequence>MTDYNSMTITCQSPEIAKESILTELKDKYNISLFLFLLNQSCNY</sequence>
<evidence type="ECO:0000313" key="1">
    <source>
        <dbReference type="EMBL" id="KKN30643.1"/>
    </source>
</evidence>
<comment type="caution">
    <text evidence="1">The sequence shown here is derived from an EMBL/GenBank/DDBJ whole genome shotgun (WGS) entry which is preliminary data.</text>
</comment>
<proteinExistence type="predicted"/>
<dbReference type="EMBL" id="LAZR01002390">
    <property type="protein sequence ID" value="KKN30643.1"/>
    <property type="molecule type" value="Genomic_DNA"/>
</dbReference>
<organism evidence="1">
    <name type="scientific">marine sediment metagenome</name>
    <dbReference type="NCBI Taxonomy" id="412755"/>
    <lineage>
        <taxon>unclassified sequences</taxon>
        <taxon>metagenomes</taxon>
        <taxon>ecological metagenomes</taxon>
    </lineage>
</organism>
<gene>
    <name evidence="1" type="ORF">LCGC14_0831930</name>
</gene>